<sequence>MIDHINHCMNDDLKYPKDQSIHQSLGYWTSLTARTMEAEFNKRLAHFGITRVAWVVLGAIHFDEKSSPSELAEFLSIDRAAITRLLDKLEQQGLIIRCRTDEDRRSVSLLLTPKGEALSVEIARESKAVNAQFSDGLTPEEVEQYIGTVKKILANGNKAVTAL</sequence>
<evidence type="ECO:0000256" key="3">
    <source>
        <dbReference type="ARBA" id="ARBA00023163"/>
    </source>
</evidence>
<keyword evidence="6" id="KW-1185">Reference proteome</keyword>
<dbReference type="SMART" id="SM00347">
    <property type="entry name" value="HTH_MARR"/>
    <property type="match status" value="1"/>
</dbReference>
<evidence type="ECO:0000256" key="2">
    <source>
        <dbReference type="ARBA" id="ARBA00023125"/>
    </source>
</evidence>
<dbReference type="Pfam" id="PF12802">
    <property type="entry name" value="MarR_2"/>
    <property type="match status" value="1"/>
</dbReference>
<keyword evidence="3" id="KW-0804">Transcription</keyword>
<comment type="caution">
    <text evidence="5">The sequence shown here is derived from an EMBL/GenBank/DDBJ whole genome shotgun (WGS) entry which is preliminary data.</text>
</comment>
<dbReference type="InterPro" id="IPR000835">
    <property type="entry name" value="HTH_MarR-typ"/>
</dbReference>
<proteinExistence type="predicted"/>
<dbReference type="PRINTS" id="PR00598">
    <property type="entry name" value="HTHMARR"/>
</dbReference>
<gene>
    <name evidence="5" type="ORF">QO231_25405</name>
</gene>
<evidence type="ECO:0000256" key="1">
    <source>
        <dbReference type="ARBA" id="ARBA00023015"/>
    </source>
</evidence>
<reference evidence="6" key="1">
    <citation type="submission" date="2023-05" db="EMBL/GenBank/DDBJ databases">
        <title>Sedimentitalea sp. nov. JM2-8.</title>
        <authorList>
            <person name="Huang J."/>
        </authorList>
    </citation>
    <scope>NUCLEOTIDE SEQUENCE [LARGE SCALE GENOMIC DNA]</scope>
    <source>
        <strain evidence="6">KHS03</strain>
    </source>
</reference>
<keyword evidence="2" id="KW-0238">DNA-binding</keyword>
<dbReference type="PROSITE" id="PS50995">
    <property type="entry name" value="HTH_MARR_2"/>
    <property type="match status" value="1"/>
</dbReference>
<keyword evidence="1" id="KW-0805">Transcription regulation</keyword>
<dbReference type="Gene3D" id="1.10.10.10">
    <property type="entry name" value="Winged helix-like DNA-binding domain superfamily/Winged helix DNA-binding domain"/>
    <property type="match status" value="1"/>
</dbReference>
<dbReference type="SUPFAM" id="SSF46785">
    <property type="entry name" value="Winged helix' DNA-binding domain"/>
    <property type="match status" value="1"/>
</dbReference>
<evidence type="ECO:0000313" key="5">
    <source>
        <dbReference type="EMBL" id="MDU9007156.1"/>
    </source>
</evidence>
<dbReference type="PANTHER" id="PTHR42756:SF1">
    <property type="entry name" value="TRANSCRIPTIONAL REPRESSOR OF EMRAB OPERON"/>
    <property type="match status" value="1"/>
</dbReference>
<dbReference type="PROSITE" id="PS01117">
    <property type="entry name" value="HTH_MARR_1"/>
    <property type="match status" value="1"/>
</dbReference>
<dbReference type="EMBL" id="JASMWN010000051">
    <property type="protein sequence ID" value="MDU9007156.1"/>
    <property type="molecule type" value="Genomic_DNA"/>
</dbReference>
<evidence type="ECO:0000313" key="6">
    <source>
        <dbReference type="Proteomes" id="UP001255416"/>
    </source>
</evidence>
<dbReference type="RefSeq" id="WP_316782922.1">
    <property type="nucleotide sequence ID" value="NZ_JASMWN010000051.1"/>
</dbReference>
<name>A0ABU3VLV7_9RHOB</name>
<feature type="domain" description="HTH marR-type" evidence="4">
    <location>
        <begin position="22"/>
        <end position="154"/>
    </location>
</feature>
<dbReference type="InterPro" id="IPR036388">
    <property type="entry name" value="WH-like_DNA-bd_sf"/>
</dbReference>
<organism evidence="5 6">
    <name type="scientific">Sedimentitalea todarodis</name>
    <dbReference type="NCBI Taxonomy" id="1631240"/>
    <lineage>
        <taxon>Bacteria</taxon>
        <taxon>Pseudomonadati</taxon>
        <taxon>Pseudomonadota</taxon>
        <taxon>Alphaproteobacteria</taxon>
        <taxon>Rhodobacterales</taxon>
        <taxon>Paracoccaceae</taxon>
        <taxon>Sedimentitalea</taxon>
    </lineage>
</organism>
<protein>
    <submittedName>
        <fullName evidence="5">MarR family transcriptional regulator</fullName>
    </submittedName>
</protein>
<evidence type="ECO:0000259" key="4">
    <source>
        <dbReference type="PROSITE" id="PS50995"/>
    </source>
</evidence>
<dbReference type="InterPro" id="IPR036390">
    <property type="entry name" value="WH_DNA-bd_sf"/>
</dbReference>
<dbReference type="InterPro" id="IPR023187">
    <property type="entry name" value="Tscrpt_reg_MarR-type_CS"/>
</dbReference>
<accession>A0ABU3VLV7</accession>
<dbReference type="Proteomes" id="UP001255416">
    <property type="component" value="Unassembled WGS sequence"/>
</dbReference>
<dbReference type="PANTHER" id="PTHR42756">
    <property type="entry name" value="TRANSCRIPTIONAL REGULATOR, MARR"/>
    <property type="match status" value="1"/>
</dbReference>